<evidence type="ECO:0000313" key="2">
    <source>
        <dbReference type="Proteomes" id="UP001054945"/>
    </source>
</evidence>
<comment type="caution">
    <text evidence="1">The sequence shown here is derived from an EMBL/GenBank/DDBJ whole genome shotgun (WGS) entry which is preliminary data.</text>
</comment>
<accession>A0AAV4X065</accession>
<proteinExistence type="predicted"/>
<organism evidence="1 2">
    <name type="scientific">Caerostris extrusa</name>
    <name type="common">Bark spider</name>
    <name type="synonym">Caerostris bankana</name>
    <dbReference type="NCBI Taxonomy" id="172846"/>
    <lineage>
        <taxon>Eukaryota</taxon>
        <taxon>Metazoa</taxon>
        <taxon>Ecdysozoa</taxon>
        <taxon>Arthropoda</taxon>
        <taxon>Chelicerata</taxon>
        <taxon>Arachnida</taxon>
        <taxon>Araneae</taxon>
        <taxon>Araneomorphae</taxon>
        <taxon>Entelegynae</taxon>
        <taxon>Araneoidea</taxon>
        <taxon>Araneidae</taxon>
        <taxon>Caerostris</taxon>
    </lineage>
</organism>
<dbReference type="AlphaFoldDB" id="A0AAV4X065"/>
<dbReference type="Proteomes" id="UP001054945">
    <property type="component" value="Unassembled WGS sequence"/>
</dbReference>
<dbReference type="EMBL" id="BPLR01017019">
    <property type="protein sequence ID" value="GIY88082.1"/>
    <property type="molecule type" value="Genomic_DNA"/>
</dbReference>
<evidence type="ECO:0000313" key="1">
    <source>
        <dbReference type="EMBL" id="GIY88082.1"/>
    </source>
</evidence>
<name>A0AAV4X065_CAEEX</name>
<sequence>MDYECYHHAMEVTSSNHSSRMLRLDYDNSGIRKLNPLKLTRAAYIRGDSDPDCGTQNIHVFKLEFMYSYAVSINTAAGCLCQSS</sequence>
<reference evidence="1 2" key="1">
    <citation type="submission" date="2021-06" db="EMBL/GenBank/DDBJ databases">
        <title>Caerostris extrusa draft genome.</title>
        <authorList>
            <person name="Kono N."/>
            <person name="Arakawa K."/>
        </authorList>
    </citation>
    <scope>NUCLEOTIDE SEQUENCE [LARGE SCALE GENOMIC DNA]</scope>
</reference>
<gene>
    <name evidence="1" type="ORF">CEXT_361171</name>
</gene>
<protein>
    <submittedName>
        <fullName evidence="1">Uncharacterized protein</fullName>
    </submittedName>
</protein>
<keyword evidence="2" id="KW-1185">Reference proteome</keyword>